<keyword evidence="8 12" id="KW-0808">Transferase</keyword>
<evidence type="ECO:0000256" key="3">
    <source>
        <dbReference type="ARBA" id="ARBA00009056"/>
    </source>
</evidence>
<sequence length="533" mass="59699">VEHDARNSLMQLGYLSRLFWGEVHLVLPKFICRKYRLPMSARPRFEPTPCIGPTDNPTLGESWTPLISAPADFPPDIFEAATAQLVHHPEYNSTLILRSELIEETVSNFPLLVPVFKAADLQPVRNIHRRLLPRRPGRDEPLDQHCTFYGSQTAPNTLILTPVVPDSSAMPYYHPPVSHLAFRYLKTSPPTLRVEVVLLSSNVPIDPNSRLYRTALALLDTVHRYGWGTATNYQKRVNHDRVVPREAYQDLYLVMREKFKGMVDTWAESTDPLKHVFEDIGIATFLILLWKDTFPSVEEGSSLNEPWKGWGRPPSGFLDFGCGNGLLTHILVSCGYPGFGVDLRARVSWEAYPAETRAHLRVGAFTPDVLHISSPENPFASPPGVFIIANHADELTPWTPLLATRVGASGFLNIPCCPWAFDAKFERGKATAGFKAPLEDADLSEVFNLGPEGNTSAYGKYRTWIGQLSQHCGWDVECEMLRIPSTRNWALIGRKRFENRSQAATNVDAITQVVGDRGLFKARKPEGKAGRGH</sequence>
<dbReference type="EC" id="2.1.1.211" evidence="4 12"/>
<evidence type="ECO:0000256" key="6">
    <source>
        <dbReference type="ARBA" id="ARBA00022490"/>
    </source>
</evidence>
<dbReference type="SUPFAM" id="SSF53335">
    <property type="entry name" value="S-adenosyl-L-methionine-dependent methyltransferases"/>
    <property type="match status" value="1"/>
</dbReference>
<evidence type="ECO:0000256" key="7">
    <source>
        <dbReference type="ARBA" id="ARBA00022603"/>
    </source>
</evidence>
<comment type="function">
    <text evidence="1">Probable adenosyl-L-methionine (AdoMet)-dependent tRNA (uracil-O(2)-)-methyltransferase.</text>
</comment>
<evidence type="ECO:0000256" key="4">
    <source>
        <dbReference type="ARBA" id="ARBA00012795"/>
    </source>
</evidence>
<dbReference type="EMBL" id="CAVNYO010000405">
    <property type="protein sequence ID" value="CAK5275893.1"/>
    <property type="molecule type" value="Genomic_DNA"/>
</dbReference>
<keyword evidence="6 12" id="KW-0963">Cytoplasm</keyword>
<protein>
    <recommendedName>
        <fullName evidence="5 12">tRNA (uracil-O(2)-)-methyltransferase</fullName>
        <ecNumber evidence="4 12">2.1.1.211</ecNumber>
    </recommendedName>
</protein>
<accession>A0AAD2HHC2</accession>
<keyword evidence="7 12" id="KW-0489">Methyltransferase</keyword>
<organism evidence="13 14">
    <name type="scientific">Mycena citricolor</name>
    <dbReference type="NCBI Taxonomy" id="2018698"/>
    <lineage>
        <taxon>Eukaryota</taxon>
        <taxon>Fungi</taxon>
        <taxon>Dikarya</taxon>
        <taxon>Basidiomycota</taxon>
        <taxon>Agaricomycotina</taxon>
        <taxon>Agaricomycetes</taxon>
        <taxon>Agaricomycetidae</taxon>
        <taxon>Agaricales</taxon>
        <taxon>Marasmiineae</taxon>
        <taxon>Mycenaceae</taxon>
        <taxon>Mycena</taxon>
    </lineage>
</organism>
<evidence type="ECO:0000256" key="9">
    <source>
        <dbReference type="ARBA" id="ARBA00022691"/>
    </source>
</evidence>
<evidence type="ECO:0000256" key="11">
    <source>
        <dbReference type="ARBA" id="ARBA00047957"/>
    </source>
</evidence>
<dbReference type="Proteomes" id="UP001295794">
    <property type="component" value="Unassembled WGS sequence"/>
</dbReference>
<evidence type="ECO:0000256" key="2">
    <source>
        <dbReference type="ARBA" id="ARBA00004496"/>
    </source>
</evidence>
<evidence type="ECO:0000256" key="5">
    <source>
        <dbReference type="ARBA" id="ARBA00017788"/>
    </source>
</evidence>
<comment type="function">
    <text evidence="12">Adenosyl-L-methionine (AdoMet)-dependent tRNA (uracil-O(2)-)-methyltransferase.</text>
</comment>
<evidence type="ECO:0000313" key="13">
    <source>
        <dbReference type="EMBL" id="CAK5275893.1"/>
    </source>
</evidence>
<comment type="subcellular location">
    <subcellularLocation>
        <location evidence="2 12">Cytoplasm</location>
    </subcellularLocation>
</comment>
<dbReference type="GO" id="GO:0030488">
    <property type="term" value="P:tRNA methylation"/>
    <property type="evidence" value="ECO:0007669"/>
    <property type="project" value="UniProtKB-UniRule"/>
</dbReference>
<keyword evidence="9 12" id="KW-0949">S-adenosyl-L-methionine</keyword>
<evidence type="ECO:0000256" key="12">
    <source>
        <dbReference type="RuleBase" id="RU368004"/>
    </source>
</evidence>
<dbReference type="AlphaFoldDB" id="A0AAD2HHC2"/>
<evidence type="ECO:0000256" key="1">
    <source>
        <dbReference type="ARBA" id="ARBA00002778"/>
    </source>
</evidence>
<keyword evidence="10 12" id="KW-0819">tRNA processing</keyword>
<reference evidence="13" key="1">
    <citation type="submission" date="2023-11" db="EMBL/GenBank/DDBJ databases">
        <authorList>
            <person name="De Vega J J."/>
            <person name="De Vega J J."/>
        </authorList>
    </citation>
    <scope>NUCLEOTIDE SEQUENCE</scope>
</reference>
<evidence type="ECO:0000313" key="14">
    <source>
        <dbReference type="Proteomes" id="UP001295794"/>
    </source>
</evidence>
<dbReference type="InterPro" id="IPR011671">
    <property type="entry name" value="tRNA_uracil_MeTrfase"/>
</dbReference>
<dbReference type="Pfam" id="PF07757">
    <property type="entry name" value="AdoMet_MTase"/>
    <property type="match status" value="1"/>
</dbReference>
<proteinExistence type="inferred from homology"/>
<name>A0AAD2HHC2_9AGAR</name>
<feature type="non-terminal residue" evidence="13">
    <location>
        <position position="1"/>
    </location>
</feature>
<gene>
    <name evidence="13" type="ORF">MYCIT1_LOCUS23976</name>
</gene>
<comment type="caution">
    <text evidence="13">The sequence shown here is derived from an EMBL/GenBank/DDBJ whole genome shotgun (WGS) entry which is preliminary data.</text>
</comment>
<dbReference type="GO" id="GO:0141101">
    <property type="term" value="F:tRNA(Ser) (uridine(44)-2'-O-)-methyltransferase activity"/>
    <property type="evidence" value="ECO:0007669"/>
    <property type="project" value="UniProtKB-EC"/>
</dbReference>
<dbReference type="PANTHER" id="PTHR21210:SF0">
    <property type="entry name" value="TRNA (URACIL-O(2)-)-METHYLTRANSFERASE-RELATED"/>
    <property type="match status" value="1"/>
</dbReference>
<dbReference type="GO" id="GO:0005737">
    <property type="term" value="C:cytoplasm"/>
    <property type="evidence" value="ECO:0007669"/>
    <property type="project" value="UniProtKB-SubCell"/>
</dbReference>
<keyword evidence="14" id="KW-1185">Reference proteome</keyword>
<comment type="catalytic activity">
    <reaction evidence="11 12">
        <text>uridine(44) in tRNA(Ser) + S-adenosyl-L-methionine = 2'-O-methyluridine(44) in tRNA(Ser) + S-adenosyl-L-homocysteine + H(+)</text>
        <dbReference type="Rhea" id="RHEA:43100"/>
        <dbReference type="Rhea" id="RHEA-COMP:10339"/>
        <dbReference type="Rhea" id="RHEA-COMP:10340"/>
        <dbReference type="ChEBI" id="CHEBI:15378"/>
        <dbReference type="ChEBI" id="CHEBI:57856"/>
        <dbReference type="ChEBI" id="CHEBI:59789"/>
        <dbReference type="ChEBI" id="CHEBI:65315"/>
        <dbReference type="ChEBI" id="CHEBI:74478"/>
        <dbReference type="EC" id="2.1.1.211"/>
    </reaction>
</comment>
<dbReference type="InterPro" id="IPR029063">
    <property type="entry name" value="SAM-dependent_MTases_sf"/>
</dbReference>
<evidence type="ECO:0000256" key="8">
    <source>
        <dbReference type="ARBA" id="ARBA00022679"/>
    </source>
</evidence>
<evidence type="ECO:0000256" key="10">
    <source>
        <dbReference type="ARBA" id="ARBA00022694"/>
    </source>
</evidence>
<dbReference type="PANTHER" id="PTHR21210">
    <property type="entry name" value="TRNA (URACIL-O(2)-)-METHYLTRANSFERASE-RELATED"/>
    <property type="match status" value="1"/>
</dbReference>
<comment type="similarity">
    <text evidence="3 12">Belongs to the TRM44 family.</text>
</comment>